<dbReference type="STRING" id="112903.SAMN04490178_13427"/>
<dbReference type="InterPro" id="IPR052155">
    <property type="entry name" value="Biofilm_reg_signaling"/>
</dbReference>
<protein>
    <submittedName>
        <fullName evidence="3">PAS domain S-box-containing protein/diguanylate cyclase (GGDEF) domain-containing protein</fullName>
    </submittedName>
</protein>
<accession>A0A1H8XZ43</accession>
<evidence type="ECO:0000259" key="1">
    <source>
        <dbReference type="PROSITE" id="PS50112"/>
    </source>
</evidence>
<evidence type="ECO:0000313" key="3">
    <source>
        <dbReference type="EMBL" id="SEP45149.1"/>
    </source>
</evidence>
<dbReference type="InterPro" id="IPR000160">
    <property type="entry name" value="GGDEF_dom"/>
</dbReference>
<dbReference type="SMART" id="SM00091">
    <property type="entry name" value="PAS"/>
    <property type="match status" value="1"/>
</dbReference>
<dbReference type="SUPFAM" id="SSF55073">
    <property type="entry name" value="Nucleotide cyclase"/>
    <property type="match status" value="1"/>
</dbReference>
<dbReference type="CDD" id="cd00130">
    <property type="entry name" value="PAS"/>
    <property type="match status" value="1"/>
</dbReference>
<dbReference type="OrthoDB" id="9804955at2"/>
<dbReference type="PANTHER" id="PTHR44757">
    <property type="entry name" value="DIGUANYLATE CYCLASE DGCP"/>
    <property type="match status" value="1"/>
</dbReference>
<sequence length="315" mass="35725">MTDDLREQQNGLLPEDYATSEKMLAEIVDLTYDCLLLVSVETGGIVYANKACRRLYGYRSEELLGMPMQEIAARDRNSLEREIQRVIKKYPGSYQFETTHGTKTGRQVPVEIISKLVVIDGKKFLLKHIRNISKQKKLQLEAELLIQKLSNHAYYDQLTGAHNRTYLFSVLLPKVVASQLQAGILLMDINKFKFINDTYGHQAGDYILAEFAHTVEDCIRKQDKLIRYGGDEFIVVLMKSSYEEAVSSASRIKKTVADRQFIFQGQRIECTASAGIAAGKFKTEKDLEVWIKQADTALYEEKRHLTVVAGQGSVT</sequence>
<evidence type="ECO:0000313" key="4">
    <source>
        <dbReference type="Proteomes" id="UP000198847"/>
    </source>
</evidence>
<dbReference type="Proteomes" id="UP000198847">
    <property type="component" value="Unassembled WGS sequence"/>
</dbReference>
<feature type="domain" description="GGDEF" evidence="2">
    <location>
        <begin position="180"/>
        <end position="315"/>
    </location>
</feature>
<dbReference type="InterPro" id="IPR043128">
    <property type="entry name" value="Rev_trsase/Diguanyl_cyclase"/>
</dbReference>
<dbReference type="EMBL" id="FODY01000034">
    <property type="protein sequence ID" value="SEP45149.1"/>
    <property type="molecule type" value="Genomic_DNA"/>
</dbReference>
<dbReference type="CDD" id="cd01949">
    <property type="entry name" value="GGDEF"/>
    <property type="match status" value="1"/>
</dbReference>
<reference evidence="3 4" key="1">
    <citation type="submission" date="2016-10" db="EMBL/GenBank/DDBJ databases">
        <authorList>
            <person name="de Groot N.N."/>
        </authorList>
    </citation>
    <scope>NUCLEOTIDE SEQUENCE [LARGE SCALE GENOMIC DNA]</scope>
    <source>
        <strain evidence="3 4">DSM 13305</strain>
    </source>
</reference>
<dbReference type="RefSeq" id="WP_091751595.1">
    <property type="nucleotide sequence ID" value="NZ_FODY01000034.1"/>
</dbReference>
<keyword evidence="4" id="KW-1185">Reference proteome</keyword>
<evidence type="ECO:0000259" key="2">
    <source>
        <dbReference type="PROSITE" id="PS50887"/>
    </source>
</evidence>
<name>A0A1H8XZ43_9FIRM</name>
<dbReference type="NCBIfam" id="TIGR00229">
    <property type="entry name" value="sensory_box"/>
    <property type="match status" value="1"/>
</dbReference>
<gene>
    <name evidence="3" type="ORF">SAMN04490178_13427</name>
</gene>
<dbReference type="NCBIfam" id="TIGR00254">
    <property type="entry name" value="GGDEF"/>
    <property type="match status" value="1"/>
</dbReference>
<dbReference type="Pfam" id="PF00990">
    <property type="entry name" value="GGDEF"/>
    <property type="match status" value="1"/>
</dbReference>
<dbReference type="PROSITE" id="PS50887">
    <property type="entry name" value="GGDEF"/>
    <property type="match status" value="1"/>
</dbReference>
<dbReference type="PANTHER" id="PTHR44757:SF2">
    <property type="entry name" value="BIOFILM ARCHITECTURE MAINTENANCE PROTEIN MBAA"/>
    <property type="match status" value="1"/>
</dbReference>
<organism evidence="3 4">
    <name type="scientific">Propionispora vibrioides</name>
    <dbReference type="NCBI Taxonomy" id="112903"/>
    <lineage>
        <taxon>Bacteria</taxon>
        <taxon>Bacillati</taxon>
        <taxon>Bacillota</taxon>
        <taxon>Negativicutes</taxon>
        <taxon>Selenomonadales</taxon>
        <taxon>Sporomusaceae</taxon>
        <taxon>Propionispora</taxon>
    </lineage>
</organism>
<dbReference type="InterPro" id="IPR035965">
    <property type="entry name" value="PAS-like_dom_sf"/>
</dbReference>
<dbReference type="InterPro" id="IPR029787">
    <property type="entry name" value="Nucleotide_cyclase"/>
</dbReference>
<dbReference type="Gene3D" id="3.30.70.270">
    <property type="match status" value="1"/>
</dbReference>
<dbReference type="Gene3D" id="3.30.450.20">
    <property type="entry name" value="PAS domain"/>
    <property type="match status" value="1"/>
</dbReference>
<dbReference type="AlphaFoldDB" id="A0A1H8XZ43"/>
<dbReference type="PROSITE" id="PS50112">
    <property type="entry name" value="PAS"/>
    <property type="match status" value="1"/>
</dbReference>
<dbReference type="SUPFAM" id="SSF55785">
    <property type="entry name" value="PYP-like sensor domain (PAS domain)"/>
    <property type="match status" value="1"/>
</dbReference>
<feature type="domain" description="PAS" evidence="1">
    <location>
        <begin position="20"/>
        <end position="90"/>
    </location>
</feature>
<dbReference type="Pfam" id="PF13426">
    <property type="entry name" value="PAS_9"/>
    <property type="match status" value="1"/>
</dbReference>
<dbReference type="InterPro" id="IPR000014">
    <property type="entry name" value="PAS"/>
</dbReference>
<proteinExistence type="predicted"/>
<dbReference type="SMART" id="SM00267">
    <property type="entry name" value="GGDEF"/>
    <property type="match status" value="1"/>
</dbReference>